<dbReference type="InterPro" id="IPR050406">
    <property type="entry name" value="FGGY_Carb_Kinase"/>
</dbReference>
<dbReference type="Pfam" id="PF02782">
    <property type="entry name" value="FGGY_C"/>
    <property type="match status" value="1"/>
</dbReference>
<dbReference type="PROSITE" id="PS00933">
    <property type="entry name" value="FGGY_KINASES_1"/>
    <property type="match status" value="1"/>
</dbReference>
<gene>
    <name evidence="6" type="ORF">MJB10_03640</name>
</gene>
<evidence type="ECO:0000256" key="2">
    <source>
        <dbReference type="ARBA" id="ARBA00022679"/>
    </source>
</evidence>
<dbReference type="Pfam" id="PF00370">
    <property type="entry name" value="FGGY_N"/>
    <property type="match status" value="1"/>
</dbReference>
<dbReference type="Proteomes" id="UP001304650">
    <property type="component" value="Chromosome"/>
</dbReference>
<dbReference type="Gene3D" id="3.30.420.40">
    <property type="match status" value="2"/>
</dbReference>
<dbReference type="GO" id="GO:0016301">
    <property type="term" value="F:kinase activity"/>
    <property type="evidence" value="ECO:0007669"/>
    <property type="project" value="UniProtKB-KW"/>
</dbReference>
<feature type="domain" description="Carbohydrate kinase FGGY N-terminal" evidence="4">
    <location>
        <begin position="4"/>
        <end position="244"/>
    </location>
</feature>
<name>A0AA96LNY0_9BACL</name>
<dbReference type="GO" id="GO:0016773">
    <property type="term" value="F:phosphotransferase activity, alcohol group as acceptor"/>
    <property type="evidence" value="ECO:0007669"/>
    <property type="project" value="InterPro"/>
</dbReference>
<dbReference type="KEGG" id="proo:MJB10_03640"/>
<protein>
    <submittedName>
        <fullName evidence="6">FGGY-family carbohydrate kinase</fullName>
        <ecNumber evidence="6">2.7.1.-</ecNumber>
    </submittedName>
</protein>
<evidence type="ECO:0000256" key="1">
    <source>
        <dbReference type="ARBA" id="ARBA00009156"/>
    </source>
</evidence>
<comment type="similarity">
    <text evidence="1">Belongs to the FGGY kinase family.</text>
</comment>
<evidence type="ECO:0000259" key="4">
    <source>
        <dbReference type="Pfam" id="PF00370"/>
    </source>
</evidence>
<proteinExistence type="inferred from homology"/>
<dbReference type="InterPro" id="IPR043129">
    <property type="entry name" value="ATPase_NBD"/>
</dbReference>
<dbReference type="GO" id="GO:0005975">
    <property type="term" value="P:carbohydrate metabolic process"/>
    <property type="evidence" value="ECO:0007669"/>
    <property type="project" value="InterPro"/>
</dbReference>
<accession>A0AA96LNY0</accession>
<keyword evidence="2 6" id="KW-0808">Transferase</keyword>
<dbReference type="InterPro" id="IPR000577">
    <property type="entry name" value="Carb_kinase_FGGY"/>
</dbReference>
<evidence type="ECO:0000313" key="6">
    <source>
        <dbReference type="EMBL" id="WNR45240.1"/>
    </source>
</evidence>
<reference evidence="6" key="1">
    <citation type="submission" date="2022-02" db="EMBL/GenBank/DDBJ databases">
        <title>Paenibacillus sp. MBLB1832 Whole Genome Shotgun Sequencing.</title>
        <authorList>
            <person name="Hwang C.Y."/>
            <person name="Cho E.-S."/>
            <person name="Seo M.-J."/>
        </authorList>
    </citation>
    <scope>NUCLEOTIDE SEQUENCE</scope>
    <source>
        <strain evidence="6">MBLB1832</strain>
    </source>
</reference>
<keyword evidence="3 6" id="KW-0418">Kinase</keyword>
<evidence type="ECO:0000256" key="3">
    <source>
        <dbReference type="ARBA" id="ARBA00022777"/>
    </source>
</evidence>
<evidence type="ECO:0000313" key="7">
    <source>
        <dbReference type="Proteomes" id="UP001304650"/>
    </source>
</evidence>
<organism evidence="6 7">
    <name type="scientific">Paenibacillus roseopurpureus</name>
    <dbReference type="NCBI Taxonomy" id="2918901"/>
    <lineage>
        <taxon>Bacteria</taxon>
        <taxon>Bacillati</taxon>
        <taxon>Bacillota</taxon>
        <taxon>Bacilli</taxon>
        <taxon>Bacillales</taxon>
        <taxon>Paenibacillaceae</taxon>
        <taxon>Paenibacillus</taxon>
    </lineage>
</organism>
<dbReference type="InterPro" id="IPR018483">
    <property type="entry name" value="Carb_kinase_FGGY_CS"/>
</dbReference>
<dbReference type="EC" id="2.7.1.-" evidence="6"/>
<dbReference type="CDD" id="cd07773">
    <property type="entry name" value="ASKHA_NBD_FGGY_FK"/>
    <property type="match status" value="1"/>
</dbReference>
<dbReference type="RefSeq" id="WP_314801822.1">
    <property type="nucleotide sequence ID" value="NZ_CP130319.1"/>
</dbReference>
<evidence type="ECO:0000259" key="5">
    <source>
        <dbReference type="Pfam" id="PF02782"/>
    </source>
</evidence>
<dbReference type="PIRSF" id="PIRSF000538">
    <property type="entry name" value="GlpK"/>
    <property type="match status" value="1"/>
</dbReference>
<dbReference type="PANTHER" id="PTHR43095">
    <property type="entry name" value="SUGAR KINASE"/>
    <property type="match status" value="1"/>
</dbReference>
<keyword evidence="7" id="KW-1185">Reference proteome</keyword>
<dbReference type="AlphaFoldDB" id="A0AA96LNY0"/>
<dbReference type="SUPFAM" id="SSF53067">
    <property type="entry name" value="Actin-like ATPase domain"/>
    <property type="match status" value="2"/>
</dbReference>
<dbReference type="InterPro" id="IPR018485">
    <property type="entry name" value="FGGY_C"/>
</dbReference>
<dbReference type="InterPro" id="IPR018484">
    <property type="entry name" value="FGGY_N"/>
</dbReference>
<sequence>MSLMGLDIGTTGCKCSLFTEDGVLIAASYREYSLVLPKPGYFEFDPHLLWKSVQEVIEETASQSGGDLIKAISVSSFGETAIPIAQDGSVLGNGLLYTDIRGFDEALLLEQSLGKTKVMALAGVPLHPMFTVAKMMWMKRHEPQWFRRVWKFLLIGDYIVFRLTGMTAIDYTLASRTMAFNITTKKWETEILRAAELDQSLLSEPVASGEAIGRVTPQCCERLGLKGRPMVVAGGHDQACAALGAGILREGQAIDGIGTVECIAPTYSRPVVNETMLRLQYNCAPHVLDGHYLTYAFNFTGGSLLKWFRNEFGYKAESEAHLRGMDVYNYLNLTAPIEPTDLVIIPHFAGSGTPHMKPEAKGLIYGLTFQTTAADVYRACMEGVTYEMRYNLECLKEAGIAVDSLRAVGGGAKSDLWLQLKADIMNRTIERLNISEAGTIGTVILAGRAVGAFATFEEAAQILVKPLKSFYPHVERRDQYEERYEKFKRLSNLLSDW</sequence>
<dbReference type="EMBL" id="CP130319">
    <property type="protein sequence ID" value="WNR45240.1"/>
    <property type="molecule type" value="Genomic_DNA"/>
</dbReference>
<feature type="domain" description="Carbohydrate kinase FGGY C-terminal" evidence="5">
    <location>
        <begin position="258"/>
        <end position="449"/>
    </location>
</feature>